<dbReference type="InterPro" id="IPR025124">
    <property type="entry name" value="Gag1-like_clamp"/>
</dbReference>
<sequence length="388" mass="41925">MSSDSRDSAIRDAKRYIREIVRNDWAFEPSTSGPDGCRPASSTPATPEQQVAEWRLREFDSSGSELEPVSSPEIEPVSPTAEPELDYGFVLAPQDEGRRKRRRQMEEEMSWNEGLRTWSAMRDAWTGAQTRRQIRAKEKRKQAARDGSGDSEATTTITAPSLPPNVDNDNTLAANTEASLTIAEKASAEAPEQPSANEEQGEELSATADQAEEEAKGKESTETAITEPDSMPTSPLSPTTDGPKESEDPFIPVVPSLLSTTNPIRASITPSMYPSIYSKVVVQGLTPTVPINLADVTKAMVQGWKADGQWPPKPQNIVLADDATVPKSSAANGGAAHGHERKKSGVASAVRKVLNFSGFHPHPFHRRGSNSTNNNNNNEQAGEAASPV</sequence>
<evidence type="ECO:0000313" key="3">
    <source>
        <dbReference type="EMBL" id="OJJ32410.1"/>
    </source>
</evidence>
<keyword evidence="4" id="KW-1185">Reference proteome</keyword>
<proteinExistence type="predicted"/>
<accession>A0A1L9RBX0</accession>
<feature type="domain" description="Gag1-like clamp" evidence="2">
    <location>
        <begin position="95"/>
        <end position="311"/>
    </location>
</feature>
<feature type="compositionally biased region" description="Low complexity" evidence="1">
    <location>
        <begin position="64"/>
        <end position="79"/>
    </location>
</feature>
<feature type="region of interest" description="Disordered" evidence="1">
    <location>
        <begin position="24"/>
        <end position="171"/>
    </location>
</feature>
<feature type="compositionally biased region" description="Polar residues" evidence="1">
    <location>
        <begin position="231"/>
        <end position="240"/>
    </location>
</feature>
<dbReference type="STRING" id="1073089.A0A1L9RBX0"/>
<feature type="region of interest" description="Disordered" evidence="1">
    <location>
        <begin position="358"/>
        <end position="388"/>
    </location>
</feature>
<protein>
    <recommendedName>
        <fullName evidence="2">Gag1-like clamp domain-containing protein</fullName>
    </recommendedName>
</protein>
<dbReference type="GeneID" id="63749381"/>
<dbReference type="EMBL" id="KV878215">
    <property type="protein sequence ID" value="OJJ32410.1"/>
    <property type="molecule type" value="Genomic_DNA"/>
</dbReference>
<evidence type="ECO:0000313" key="4">
    <source>
        <dbReference type="Proteomes" id="UP000184383"/>
    </source>
</evidence>
<dbReference type="RefSeq" id="XP_040686087.1">
    <property type="nucleotide sequence ID" value="XM_040833533.1"/>
</dbReference>
<dbReference type="VEuPathDB" id="FungiDB:ASPWEDRAFT_31317"/>
<dbReference type="PANTHER" id="PTHR28065">
    <property type="entry name" value="FREQUENIN"/>
    <property type="match status" value="1"/>
</dbReference>
<gene>
    <name evidence="3" type="ORF">ASPWEDRAFT_31317</name>
</gene>
<feature type="compositionally biased region" description="Polar residues" evidence="1">
    <location>
        <begin position="40"/>
        <end position="49"/>
    </location>
</feature>
<evidence type="ECO:0000259" key="2">
    <source>
        <dbReference type="Pfam" id="PF13259"/>
    </source>
</evidence>
<feature type="compositionally biased region" description="Low complexity" evidence="1">
    <location>
        <begin position="369"/>
        <end position="378"/>
    </location>
</feature>
<reference evidence="4" key="1">
    <citation type="journal article" date="2017" name="Genome Biol.">
        <title>Comparative genomics reveals high biological diversity and specific adaptations in the industrially and medically important fungal genus Aspergillus.</title>
        <authorList>
            <person name="de Vries R.P."/>
            <person name="Riley R."/>
            <person name="Wiebenga A."/>
            <person name="Aguilar-Osorio G."/>
            <person name="Amillis S."/>
            <person name="Uchima C.A."/>
            <person name="Anderluh G."/>
            <person name="Asadollahi M."/>
            <person name="Askin M."/>
            <person name="Barry K."/>
            <person name="Battaglia E."/>
            <person name="Bayram O."/>
            <person name="Benocci T."/>
            <person name="Braus-Stromeyer S.A."/>
            <person name="Caldana C."/>
            <person name="Canovas D."/>
            <person name="Cerqueira G.C."/>
            <person name="Chen F."/>
            <person name="Chen W."/>
            <person name="Choi C."/>
            <person name="Clum A."/>
            <person name="Dos Santos R.A."/>
            <person name="Damasio A.R."/>
            <person name="Diallinas G."/>
            <person name="Emri T."/>
            <person name="Fekete E."/>
            <person name="Flipphi M."/>
            <person name="Freyberg S."/>
            <person name="Gallo A."/>
            <person name="Gournas C."/>
            <person name="Habgood R."/>
            <person name="Hainaut M."/>
            <person name="Harispe M.L."/>
            <person name="Henrissat B."/>
            <person name="Hilden K.S."/>
            <person name="Hope R."/>
            <person name="Hossain A."/>
            <person name="Karabika E."/>
            <person name="Karaffa L."/>
            <person name="Karanyi Z."/>
            <person name="Krasevec N."/>
            <person name="Kuo A."/>
            <person name="Kusch H."/>
            <person name="LaButti K."/>
            <person name="Lagendijk E.L."/>
            <person name="Lapidus A."/>
            <person name="Levasseur A."/>
            <person name="Lindquist E."/>
            <person name="Lipzen A."/>
            <person name="Logrieco A.F."/>
            <person name="MacCabe A."/>
            <person name="Maekelae M.R."/>
            <person name="Malavazi I."/>
            <person name="Melin P."/>
            <person name="Meyer V."/>
            <person name="Mielnichuk N."/>
            <person name="Miskei M."/>
            <person name="Molnar A.P."/>
            <person name="Mule G."/>
            <person name="Ngan C.Y."/>
            <person name="Orejas M."/>
            <person name="Orosz E."/>
            <person name="Ouedraogo J.P."/>
            <person name="Overkamp K.M."/>
            <person name="Park H.-S."/>
            <person name="Perrone G."/>
            <person name="Piumi F."/>
            <person name="Punt P.J."/>
            <person name="Ram A.F."/>
            <person name="Ramon A."/>
            <person name="Rauscher S."/>
            <person name="Record E."/>
            <person name="Riano-Pachon D.M."/>
            <person name="Robert V."/>
            <person name="Roehrig J."/>
            <person name="Ruller R."/>
            <person name="Salamov A."/>
            <person name="Salih N.S."/>
            <person name="Samson R.A."/>
            <person name="Sandor E."/>
            <person name="Sanguinetti M."/>
            <person name="Schuetze T."/>
            <person name="Sepcic K."/>
            <person name="Shelest E."/>
            <person name="Sherlock G."/>
            <person name="Sophianopoulou V."/>
            <person name="Squina F.M."/>
            <person name="Sun H."/>
            <person name="Susca A."/>
            <person name="Todd R.B."/>
            <person name="Tsang A."/>
            <person name="Unkles S.E."/>
            <person name="van de Wiele N."/>
            <person name="van Rossen-Uffink D."/>
            <person name="Oliveira J.V."/>
            <person name="Vesth T.C."/>
            <person name="Visser J."/>
            <person name="Yu J.-H."/>
            <person name="Zhou M."/>
            <person name="Andersen M.R."/>
            <person name="Archer D.B."/>
            <person name="Baker S.E."/>
            <person name="Benoit I."/>
            <person name="Brakhage A.A."/>
            <person name="Braus G.H."/>
            <person name="Fischer R."/>
            <person name="Frisvad J.C."/>
            <person name="Goldman G.H."/>
            <person name="Houbraken J."/>
            <person name="Oakley B."/>
            <person name="Pocsi I."/>
            <person name="Scazzocchio C."/>
            <person name="Seiboth B."/>
            <person name="vanKuyk P.A."/>
            <person name="Wortman J."/>
            <person name="Dyer P.S."/>
            <person name="Grigoriev I.V."/>
        </authorList>
    </citation>
    <scope>NUCLEOTIDE SEQUENCE [LARGE SCALE GENOMIC DNA]</scope>
    <source>
        <strain evidence="4">DTO 134E9</strain>
    </source>
</reference>
<dbReference type="Pfam" id="PF13259">
    <property type="entry name" value="clamp_Gag1-like"/>
    <property type="match status" value="1"/>
</dbReference>
<organism evidence="3 4">
    <name type="scientific">Aspergillus wentii DTO 134E9</name>
    <dbReference type="NCBI Taxonomy" id="1073089"/>
    <lineage>
        <taxon>Eukaryota</taxon>
        <taxon>Fungi</taxon>
        <taxon>Dikarya</taxon>
        <taxon>Ascomycota</taxon>
        <taxon>Pezizomycotina</taxon>
        <taxon>Eurotiomycetes</taxon>
        <taxon>Eurotiomycetidae</taxon>
        <taxon>Eurotiales</taxon>
        <taxon>Aspergillaceae</taxon>
        <taxon>Aspergillus</taxon>
        <taxon>Aspergillus subgen. Cremei</taxon>
    </lineage>
</organism>
<dbReference type="PANTHER" id="PTHR28065:SF1">
    <property type="entry name" value="DUF4050 DOMAIN-CONTAINING PROTEIN"/>
    <property type="match status" value="1"/>
</dbReference>
<evidence type="ECO:0000256" key="1">
    <source>
        <dbReference type="SAM" id="MobiDB-lite"/>
    </source>
</evidence>
<feature type="region of interest" description="Disordered" evidence="1">
    <location>
        <begin position="185"/>
        <end position="254"/>
    </location>
</feature>
<name>A0A1L9RBX0_ASPWE</name>
<dbReference type="InterPro" id="IPR053274">
    <property type="entry name" value="Fluconazole_resistance"/>
</dbReference>
<dbReference type="OrthoDB" id="5422958at2759"/>
<dbReference type="Proteomes" id="UP000184383">
    <property type="component" value="Unassembled WGS sequence"/>
</dbReference>
<dbReference type="AlphaFoldDB" id="A0A1L9RBX0"/>